<keyword evidence="1" id="KW-0812">Transmembrane</keyword>
<keyword evidence="1" id="KW-0472">Membrane</keyword>
<dbReference type="EC" id="2.8.1.1" evidence="3"/>
<feature type="transmembrane region" description="Helical" evidence="1">
    <location>
        <begin position="7"/>
        <end position="27"/>
    </location>
</feature>
<dbReference type="CDD" id="cd00158">
    <property type="entry name" value="RHOD"/>
    <property type="match status" value="1"/>
</dbReference>
<dbReference type="AlphaFoldDB" id="A0A143WR76"/>
<dbReference type="SUPFAM" id="SSF52821">
    <property type="entry name" value="Rhodanese/Cell cycle control phosphatase"/>
    <property type="match status" value="1"/>
</dbReference>
<dbReference type="RefSeq" id="WP_067498244.1">
    <property type="nucleotide sequence ID" value="NZ_LN999832.1"/>
</dbReference>
<protein>
    <submittedName>
        <fullName evidence="3">Thiosulfate sulfurtransferase GlpE</fullName>
        <ecNumber evidence="3">2.8.1.1</ecNumber>
    </submittedName>
</protein>
<proteinExistence type="predicted"/>
<keyword evidence="4" id="KW-1185">Reference proteome</keyword>
<keyword evidence="1" id="KW-1133">Transmembrane helix</keyword>
<reference evidence="4" key="1">
    <citation type="submission" date="2016-01" db="EMBL/GenBank/DDBJ databases">
        <authorList>
            <person name="Husnik F."/>
        </authorList>
    </citation>
    <scope>NUCLEOTIDE SEQUENCE [LARGE SCALE GENOMIC DNA]</scope>
</reference>
<accession>A0A143WR76</accession>
<evidence type="ECO:0000256" key="1">
    <source>
        <dbReference type="SAM" id="Phobius"/>
    </source>
</evidence>
<dbReference type="STRING" id="1070130.FVIR_GE00378"/>
<sequence>MKEIIQFFLRHSILSLIWIVLFFKLMFDILKNYFYKIDEIACSETINLINRENAIIIDLRNHEDYLKGHIINSLNLTPKDIKSSNLDELKKEKSNPIIFVCAYGINSHDSAKFLLKAGFKRIYILKEGIFGWNMENLPLVSGK</sequence>
<dbReference type="InterPro" id="IPR001763">
    <property type="entry name" value="Rhodanese-like_dom"/>
</dbReference>
<dbReference type="KEGG" id="ged:FVIR_GE00378"/>
<gene>
    <name evidence="3" type="primary">glpE</name>
    <name evidence="3" type="ORF">FVIR_GE00378</name>
</gene>
<dbReference type="EMBL" id="LN999832">
    <property type="protein sequence ID" value="CUX96232.1"/>
    <property type="molecule type" value="Genomic_DNA"/>
</dbReference>
<evidence type="ECO:0000313" key="3">
    <source>
        <dbReference type="EMBL" id="CUX96232.1"/>
    </source>
</evidence>
<evidence type="ECO:0000313" key="4">
    <source>
        <dbReference type="Proteomes" id="UP000095665"/>
    </source>
</evidence>
<dbReference type="Gene3D" id="3.40.250.10">
    <property type="entry name" value="Rhodanese-like domain"/>
    <property type="match status" value="1"/>
</dbReference>
<dbReference type="OrthoDB" id="9808735at2"/>
<dbReference type="Pfam" id="PF00581">
    <property type="entry name" value="Rhodanese"/>
    <property type="match status" value="1"/>
</dbReference>
<dbReference type="InterPro" id="IPR050229">
    <property type="entry name" value="GlpE_sulfurtransferase"/>
</dbReference>
<dbReference type="Proteomes" id="UP000095665">
    <property type="component" value="Chromosome I"/>
</dbReference>
<dbReference type="PANTHER" id="PTHR43031">
    <property type="entry name" value="FAD-DEPENDENT OXIDOREDUCTASE"/>
    <property type="match status" value="1"/>
</dbReference>
<dbReference type="PROSITE" id="PS50206">
    <property type="entry name" value="RHODANESE_3"/>
    <property type="match status" value="1"/>
</dbReference>
<dbReference type="PANTHER" id="PTHR43031:SF18">
    <property type="entry name" value="RHODANESE-RELATED SULFURTRANSFERASES"/>
    <property type="match status" value="1"/>
</dbReference>
<evidence type="ECO:0000259" key="2">
    <source>
        <dbReference type="PROSITE" id="PS50206"/>
    </source>
</evidence>
<keyword evidence="3" id="KW-0808">Transferase</keyword>
<dbReference type="SMART" id="SM00450">
    <property type="entry name" value="RHOD"/>
    <property type="match status" value="1"/>
</dbReference>
<organism evidence="3 4">
    <name type="scientific">Candidatus Gullanella endobia</name>
    <dbReference type="NCBI Taxonomy" id="1070130"/>
    <lineage>
        <taxon>Bacteria</taxon>
        <taxon>Pseudomonadati</taxon>
        <taxon>Pseudomonadota</taxon>
        <taxon>Gammaproteobacteria</taxon>
        <taxon>Enterobacterales</taxon>
        <taxon>Enterobacteriaceae</taxon>
        <taxon>Candidatus Gullanella</taxon>
    </lineage>
</organism>
<name>A0A143WR76_9ENTR</name>
<feature type="domain" description="Rhodanese" evidence="2">
    <location>
        <begin position="50"/>
        <end position="141"/>
    </location>
</feature>
<dbReference type="GO" id="GO:0004792">
    <property type="term" value="F:thiosulfate-cyanide sulfurtransferase activity"/>
    <property type="evidence" value="ECO:0007669"/>
    <property type="project" value="UniProtKB-EC"/>
</dbReference>
<dbReference type="InterPro" id="IPR036873">
    <property type="entry name" value="Rhodanese-like_dom_sf"/>
</dbReference>